<dbReference type="SUPFAM" id="SSF49764">
    <property type="entry name" value="HSP20-like chaperones"/>
    <property type="match status" value="1"/>
</dbReference>
<dbReference type="AlphaFoldDB" id="A0A7J6MX57"/>
<proteinExistence type="predicted"/>
<dbReference type="Proteomes" id="UP000591131">
    <property type="component" value="Unassembled WGS sequence"/>
</dbReference>
<evidence type="ECO:0000256" key="1">
    <source>
        <dbReference type="SAM" id="Phobius"/>
    </source>
</evidence>
<keyword evidence="2" id="KW-0732">Signal</keyword>
<keyword evidence="1" id="KW-1133">Transmembrane helix</keyword>
<protein>
    <recommendedName>
        <fullName evidence="3">CS domain-containing protein</fullName>
    </recommendedName>
</protein>
<feature type="chain" id="PRO_5029731712" description="CS domain-containing protein" evidence="2">
    <location>
        <begin position="32"/>
        <end position="356"/>
    </location>
</feature>
<evidence type="ECO:0000259" key="3">
    <source>
        <dbReference type="PROSITE" id="PS51203"/>
    </source>
</evidence>
<accession>A0A7J6MX57</accession>
<sequence length="356" mass="39636">MGSSGPSTHRFMGFVLLTAVLVFSLIRLGRANEKPAVLRIEEAVNASDWTLASELLRQEVIAGRGSEVDLRIRQLSANLHHQADHLVRLLDRDYAMGHYATVTPAIQWAQNSTHVFMNIKFSHRWNSPGALRVRDPQLSVSPCCFNFSATGELSGVVKRYILSFELAHDVVPYLEDDQTQKRMSASALLLVLTSDLPLRILAPRGWWTQSSVGRMTVTLKKNAPKKWRQLVAGGHNDKQPAVGYVGRWLDLEERYASELAGVAYDDSTEHALVSSTAEKRPRHKDSKLVELARYVRGRLMPKPLRALMPKSADAPRTVIAIAFSFWLGISAVALMVARIGFKPNGVADSCKDTKQE</sequence>
<dbReference type="InterPro" id="IPR007052">
    <property type="entry name" value="CS_dom"/>
</dbReference>
<feature type="transmembrane region" description="Helical" evidence="1">
    <location>
        <begin position="318"/>
        <end position="341"/>
    </location>
</feature>
<gene>
    <name evidence="4" type="ORF">FOL47_006826</name>
</gene>
<keyword evidence="1" id="KW-0812">Transmembrane</keyword>
<feature type="signal peptide" evidence="2">
    <location>
        <begin position="1"/>
        <end position="31"/>
    </location>
</feature>
<dbReference type="OrthoDB" id="1564555at2759"/>
<evidence type="ECO:0000313" key="4">
    <source>
        <dbReference type="EMBL" id="KAF4676026.1"/>
    </source>
</evidence>
<evidence type="ECO:0000256" key="2">
    <source>
        <dbReference type="SAM" id="SignalP"/>
    </source>
</evidence>
<feature type="domain" description="CS" evidence="3">
    <location>
        <begin position="101"/>
        <end position="231"/>
    </location>
</feature>
<dbReference type="Gene3D" id="2.60.40.790">
    <property type="match status" value="1"/>
</dbReference>
<keyword evidence="5" id="KW-1185">Reference proteome</keyword>
<dbReference type="PROSITE" id="PS51203">
    <property type="entry name" value="CS"/>
    <property type="match status" value="1"/>
</dbReference>
<dbReference type="InterPro" id="IPR008978">
    <property type="entry name" value="HSP20-like_chaperone"/>
</dbReference>
<dbReference type="EMBL" id="JAAPAO010000039">
    <property type="protein sequence ID" value="KAF4676026.1"/>
    <property type="molecule type" value="Genomic_DNA"/>
</dbReference>
<organism evidence="4 5">
    <name type="scientific">Perkinsus chesapeaki</name>
    <name type="common">Clam parasite</name>
    <name type="synonym">Perkinsus andrewsi</name>
    <dbReference type="NCBI Taxonomy" id="330153"/>
    <lineage>
        <taxon>Eukaryota</taxon>
        <taxon>Sar</taxon>
        <taxon>Alveolata</taxon>
        <taxon>Perkinsozoa</taxon>
        <taxon>Perkinsea</taxon>
        <taxon>Perkinsida</taxon>
        <taxon>Perkinsidae</taxon>
        <taxon>Perkinsus</taxon>
    </lineage>
</organism>
<name>A0A7J6MX57_PERCH</name>
<reference evidence="4 5" key="1">
    <citation type="submission" date="2020-04" db="EMBL/GenBank/DDBJ databases">
        <title>Perkinsus chesapeaki whole genome sequence.</title>
        <authorList>
            <person name="Bogema D.R."/>
        </authorList>
    </citation>
    <scope>NUCLEOTIDE SEQUENCE [LARGE SCALE GENOMIC DNA]</scope>
    <source>
        <strain evidence="4">ATCC PRA-425</strain>
    </source>
</reference>
<evidence type="ECO:0000313" key="5">
    <source>
        <dbReference type="Proteomes" id="UP000591131"/>
    </source>
</evidence>
<comment type="caution">
    <text evidence="4">The sequence shown here is derived from an EMBL/GenBank/DDBJ whole genome shotgun (WGS) entry which is preliminary data.</text>
</comment>
<keyword evidence="1" id="KW-0472">Membrane</keyword>
<dbReference type="CDD" id="cd06463">
    <property type="entry name" value="p23_like"/>
    <property type="match status" value="1"/>
</dbReference>